<feature type="compositionally biased region" description="Acidic residues" evidence="1">
    <location>
        <begin position="195"/>
        <end position="204"/>
    </location>
</feature>
<gene>
    <name evidence="2" type="ORF">SmJEL517_g05816</name>
</gene>
<feature type="compositionally biased region" description="Basic and acidic residues" evidence="1">
    <location>
        <begin position="231"/>
        <end position="243"/>
    </location>
</feature>
<reference evidence="2 3" key="1">
    <citation type="journal article" date="2019" name="Sci. Rep.">
        <title>Comparative genomics of chytrid fungi reveal insights into the obligate biotrophic and pathogenic lifestyle of Synchytrium endobioticum.</title>
        <authorList>
            <person name="van de Vossenberg B.T.L.H."/>
            <person name="Warris S."/>
            <person name="Nguyen H.D.T."/>
            <person name="van Gent-Pelzer M.P.E."/>
            <person name="Joly D.L."/>
            <person name="van de Geest H.C."/>
            <person name="Bonants P.J.M."/>
            <person name="Smith D.S."/>
            <person name="Levesque C.A."/>
            <person name="van der Lee T.A.J."/>
        </authorList>
    </citation>
    <scope>NUCLEOTIDE SEQUENCE [LARGE SCALE GENOMIC DNA]</scope>
    <source>
        <strain evidence="2 3">JEL517</strain>
    </source>
</reference>
<dbReference type="GeneID" id="42007039"/>
<name>A0A507BUK2_9FUNG</name>
<dbReference type="STRING" id="1806994.A0A507BUK2"/>
<organism evidence="2 3">
    <name type="scientific">Synchytrium microbalum</name>
    <dbReference type="NCBI Taxonomy" id="1806994"/>
    <lineage>
        <taxon>Eukaryota</taxon>
        <taxon>Fungi</taxon>
        <taxon>Fungi incertae sedis</taxon>
        <taxon>Chytridiomycota</taxon>
        <taxon>Chytridiomycota incertae sedis</taxon>
        <taxon>Chytridiomycetes</taxon>
        <taxon>Synchytriales</taxon>
        <taxon>Synchytriaceae</taxon>
        <taxon>Synchytrium</taxon>
    </lineage>
</organism>
<evidence type="ECO:0000256" key="1">
    <source>
        <dbReference type="SAM" id="MobiDB-lite"/>
    </source>
</evidence>
<dbReference type="InterPro" id="IPR019129">
    <property type="entry name" value="Folate-sensitive_fs_Fra10Ac1"/>
</dbReference>
<protein>
    <recommendedName>
        <fullName evidence="4">Protein FRA10AC1</fullName>
    </recommendedName>
</protein>
<feature type="compositionally biased region" description="Basic and acidic residues" evidence="1">
    <location>
        <begin position="209"/>
        <end position="222"/>
    </location>
</feature>
<evidence type="ECO:0008006" key="4">
    <source>
        <dbReference type="Google" id="ProtNLM"/>
    </source>
</evidence>
<dbReference type="AlphaFoldDB" id="A0A507BUK2"/>
<feature type="compositionally biased region" description="Low complexity" evidence="1">
    <location>
        <begin position="11"/>
        <end position="20"/>
    </location>
</feature>
<sequence>MADTYLRIGGNNSSASNKNKLQPAFSIPADAFSKHKKLVQDYITYYGASVEKTKLQTQTDFDVLKQHHKFVRSEEDDRDLSWEHRVAKKYYDRLLKEYAIVDLSRYREGKFGLRWRTQKEVIAGIGQFICGSISCDVNQHLATWEVPFAYKEDGVQKYELVKVRLCKDCSVKLNYKKDKEKRKREQKIAAHSTVDEEGAVDDPSVENGVEDREGRKRPREEEQNGAEEGDKDSRAAKAAKADESTTDANPSSIWSAPLKVEVEKTRGEDMDAFFSDLFL</sequence>
<evidence type="ECO:0000313" key="2">
    <source>
        <dbReference type="EMBL" id="TPX30679.1"/>
    </source>
</evidence>
<dbReference type="PANTHER" id="PTHR11567:SF25">
    <property type="entry name" value="PROTEIN FRA10AC1"/>
    <property type="match status" value="1"/>
</dbReference>
<accession>A0A507BUK2</accession>
<dbReference type="Proteomes" id="UP000319731">
    <property type="component" value="Unassembled WGS sequence"/>
</dbReference>
<proteinExistence type="predicted"/>
<dbReference type="EMBL" id="QEAO01000060">
    <property type="protein sequence ID" value="TPX30679.1"/>
    <property type="molecule type" value="Genomic_DNA"/>
</dbReference>
<feature type="region of interest" description="Disordered" evidence="1">
    <location>
        <begin position="1"/>
        <end position="20"/>
    </location>
</feature>
<dbReference type="GO" id="GO:0016791">
    <property type="term" value="F:phosphatase activity"/>
    <property type="evidence" value="ECO:0007669"/>
    <property type="project" value="TreeGrafter"/>
</dbReference>
<feature type="region of interest" description="Disordered" evidence="1">
    <location>
        <begin position="182"/>
        <end position="258"/>
    </location>
</feature>
<dbReference type="PANTHER" id="PTHR11567">
    <property type="entry name" value="ACID PHOSPHATASE-RELATED"/>
    <property type="match status" value="1"/>
</dbReference>
<dbReference type="Pfam" id="PF09725">
    <property type="entry name" value="Fra10Ac1"/>
    <property type="match status" value="1"/>
</dbReference>
<keyword evidence="3" id="KW-1185">Reference proteome</keyword>
<evidence type="ECO:0000313" key="3">
    <source>
        <dbReference type="Proteomes" id="UP000319731"/>
    </source>
</evidence>
<comment type="caution">
    <text evidence="2">The sequence shown here is derived from an EMBL/GenBank/DDBJ whole genome shotgun (WGS) entry which is preliminary data.</text>
</comment>
<dbReference type="OrthoDB" id="197967at2759"/>
<dbReference type="InterPro" id="IPR050645">
    <property type="entry name" value="Histidine_acid_phosphatase"/>
</dbReference>
<dbReference type="RefSeq" id="XP_031022292.1">
    <property type="nucleotide sequence ID" value="XM_031171742.1"/>
</dbReference>